<gene>
    <name evidence="2" type="ORF">CXQ85_004711</name>
</gene>
<reference evidence="2 3" key="1">
    <citation type="submission" date="2017-12" db="EMBL/GenBank/DDBJ databases">
        <title>Genome Sequence of a Multidrug-Resistant Candida haemulonii Isolate from a Patient with Chronic Leg Ulcers in Israel.</title>
        <authorList>
            <person name="Chow N.A."/>
            <person name="Gade L."/>
            <person name="Batra D."/>
            <person name="Rowe L.A."/>
            <person name="Ben-Ami R."/>
            <person name="Loparev V.N."/>
            <person name="Litvintseva A.P."/>
        </authorList>
    </citation>
    <scope>NUCLEOTIDE SEQUENCE [LARGE SCALE GENOMIC DNA]</scope>
    <source>
        <strain evidence="2 3">B11899</strain>
    </source>
</reference>
<proteinExistence type="predicted"/>
<evidence type="ECO:0000313" key="2">
    <source>
        <dbReference type="EMBL" id="PVH22042.1"/>
    </source>
</evidence>
<dbReference type="AlphaFoldDB" id="A0A2V1AW68"/>
<sequence>MSPHHRNDSEDLDLEAQTSRRSLHSDASFISGQRSLRRTYGATDNEQVSLSSIRPIHSAFSPRTDDSSIVQDFASVHSNETRPRSPQPSFESLAPLVRQRASIFSTASSMAKFLWNRVHSPERRSFTLFHKCLALTTVVLAGGVGYYVATGRSQELWLAIASFLCWVQSRLGRNELPFCDTS</sequence>
<dbReference type="OrthoDB" id="4086868at2759"/>
<dbReference type="GeneID" id="37010041"/>
<protein>
    <submittedName>
        <fullName evidence="2">Uncharacterized protein</fullName>
    </submittedName>
</protein>
<evidence type="ECO:0000256" key="1">
    <source>
        <dbReference type="SAM" id="MobiDB-lite"/>
    </source>
</evidence>
<keyword evidence="3" id="KW-1185">Reference proteome</keyword>
<organism evidence="2 3">
    <name type="scientific">Candidozyma haemuli</name>
    <dbReference type="NCBI Taxonomy" id="45357"/>
    <lineage>
        <taxon>Eukaryota</taxon>
        <taxon>Fungi</taxon>
        <taxon>Dikarya</taxon>
        <taxon>Ascomycota</taxon>
        <taxon>Saccharomycotina</taxon>
        <taxon>Pichiomycetes</taxon>
        <taxon>Metschnikowiaceae</taxon>
        <taxon>Candidozyma</taxon>
    </lineage>
</organism>
<dbReference type="VEuPathDB" id="FungiDB:CXQ85_004711"/>
<dbReference type="EMBL" id="PKFO01000006">
    <property type="protein sequence ID" value="PVH22042.1"/>
    <property type="molecule type" value="Genomic_DNA"/>
</dbReference>
<dbReference type="Proteomes" id="UP000244309">
    <property type="component" value="Unassembled WGS sequence"/>
</dbReference>
<feature type="region of interest" description="Disordered" evidence="1">
    <location>
        <begin position="1"/>
        <end position="27"/>
    </location>
</feature>
<comment type="caution">
    <text evidence="2">The sequence shown here is derived from an EMBL/GenBank/DDBJ whole genome shotgun (WGS) entry which is preliminary data.</text>
</comment>
<evidence type="ECO:0000313" key="3">
    <source>
        <dbReference type="Proteomes" id="UP000244309"/>
    </source>
</evidence>
<dbReference type="RefSeq" id="XP_025342982.1">
    <property type="nucleotide sequence ID" value="XM_025488320.1"/>
</dbReference>
<accession>A0A2V1AW68</accession>
<name>A0A2V1AW68_9ASCO</name>